<dbReference type="InterPro" id="IPR019775">
    <property type="entry name" value="WD40_repeat_CS"/>
</dbReference>
<organism evidence="5 6">
    <name type="scientific">Eumeta variegata</name>
    <name type="common">Bagworm moth</name>
    <name type="synonym">Eumeta japonica</name>
    <dbReference type="NCBI Taxonomy" id="151549"/>
    <lineage>
        <taxon>Eukaryota</taxon>
        <taxon>Metazoa</taxon>
        <taxon>Ecdysozoa</taxon>
        <taxon>Arthropoda</taxon>
        <taxon>Hexapoda</taxon>
        <taxon>Insecta</taxon>
        <taxon>Pterygota</taxon>
        <taxon>Neoptera</taxon>
        <taxon>Endopterygota</taxon>
        <taxon>Lepidoptera</taxon>
        <taxon>Glossata</taxon>
        <taxon>Ditrysia</taxon>
        <taxon>Tineoidea</taxon>
        <taxon>Psychidae</taxon>
        <taxon>Oiketicinae</taxon>
        <taxon>Eumeta</taxon>
    </lineage>
</organism>
<gene>
    <name evidence="5" type="primary">poc1a</name>
    <name evidence="5" type="ORF">EVAR_4456_1</name>
</gene>
<feature type="repeat" description="WD" evidence="3">
    <location>
        <begin position="59"/>
        <end position="90"/>
    </location>
</feature>
<evidence type="ECO:0000313" key="5">
    <source>
        <dbReference type="EMBL" id="GBP07035.1"/>
    </source>
</evidence>
<dbReference type="SUPFAM" id="SSF50978">
    <property type="entry name" value="WD40 repeat-like"/>
    <property type="match status" value="1"/>
</dbReference>
<keyword evidence="6" id="KW-1185">Reference proteome</keyword>
<dbReference type="PROSITE" id="PS00678">
    <property type="entry name" value="WD_REPEATS_1"/>
    <property type="match status" value="1"/>
</dbReference>
<feature type="repeat" description="WD" evidence="3">
    <location>
        <begin position="108"/>
        <end position="137"/>
    </location>
</feature>
<evidence type="ECO:0000256" key="2">
    <source>
        <dbReference type="ARBA" id="ARBA00022737"/>
    </source>
</evidence>
<dbReference type="Gene3D" id="2.130.10.10">
    <property type="entry name" value="YVTN repeat-like/Quinoprotein amine dehydrogenase"/>
    <property type="match status" value="1"/>
</dbReference>
<evidence type="ECO:0000256" key="1">
    <source>
        <dbReference type="ARBA" id="ARBA00022574"/>
    </source>
</evidence>
<keyword evidence="1 3" id="KW-0853">WD repeat</keyword>
<dbReference type="EMBL" id="BGZK01000024">
    <property type="protein sequence ID" value="GBP07035.1"/>
    <property type="molecule type" value="Genomic_DNA"/>
</dbReference>
<evidence type="ECO:0000256" key="4">
    <source>
        <dbReference type="SAM" id="MobiDB-lite"/>
    </source>
</evidence>
<name>A0A4C1SYN1_EUMVA</name>
<dbReference type="STRING" id="151549.A0A4C1SYN1"/>
<dbReference type="InterPro" id="IPR001680">
    <property type="entry name" value="WD40_rpt"/>
</dbReference>
<dbReference type="AlphaFoldDB" id="A0A4C1SYN1"/>
<dbReference type="Proteomes" id="UP000299102">
    <property type="component" value="Unassembled WGS sequence"/>
</dbReference>
<feature type="region of interest" description="Disordered" evidence="4">
    <location>
        <begin position="130"/>
        <end position="149"/>
    </location>
</feature>
<keyword evidence="2" id="KW-0677">Repeat</keyword>
<feature type="repeat" description="WD" evidence="3">
    <location>
        <begin position="17"/>
        <end position="58"/>
    </location>
</feature>
<dbReference type="PROSITE" id="PS50082">
    <property type="entry name" value="WD_REPEATS_2"/>
    <property type="match status" value="3"/>
</dbReference>
<evidence type="ECO:0000313" key="6">
    <source>
        <dbReference type="Proteomes" id="UP000299102"/>
    </source>
</evidence>
<evidence type="ECO:0000256" key="3">
    <source>
        <dbReference type="PROSITE-ProRule" id="PRU00221"/>
    </source>
</evidence>
<dbReference type="InterPro" id="IPR036322">
    <property type="entry name" value="WD40_repeat_dom_sf"/>
</dbReference>
<dbReference type="PROSITE" id="PS50294">
    <property type="entry name" value="WD_REPEATS_REGION"/>
    <property type="match status" value="2"/>
</dbReference>
<dbReference type="SMART" id="SM00320">
    <property type="entry name" value="WD40"/>
    <property type="match status" value="3"/>
</dbReference>
<reference evidence="5 6" key="1">
    <citation type="journal article" date="2019" name="Commun. Biol.">
        <title>The bagworm genome reveals a unique fibroin gene that provides high tensile strength.</title>
        <authorList>
            <person name="Kono N."/>
            <person name="Nakamura H."/>
            <person name="Ohtoshi R."/>
            <person name="Tomita M."/>
            <person name="Numata K."/>
            <person name="Arakawa K."/>
        </authorList>
    </citation>
    <scope>NUCLEOTIDE SEQUENCE [LARGE SCALE GENOMIC DNA]</scope>
</reference>
<comment type="caution">
    <text evidence="5">The sequence shown here is derived from an EMBL/GenBank/DDBJ whole genome shotgun (WGS) entry which is preliminary data.</text>
</comment>
<dbReference type="InterPro" id="IPR015943">
    <property type="entry name" value="WD40/YVTN_repeat-like_dom_sf"/>
</dbReference>
<accession>A0A4C1SYN1</accession>
<dbReference type="Pfam" id="PF00400">
    <property type="entry name" value="WD40"/>
    <property type="match status" value="3"/>
</dbReference>
<dbReference type="InterPro" id="IPR050349">
    <property type="entry name" value="WD_LIS1/nudF_dynein_reg"/>
</dbReference>
<proteinExistence type="predicted"/>
<dbReference type="PANTHER" id="PTHR44129">
    <property type="entry name" value="WD REPEAT-CONTAINING PROTEIN POP1"/>
    <property type="match status" value="1"/>
</dbReference>
<dbReference type="OrthoDB" id="10264588at2759"/>
<sequence length="228" mass="25021">MESKIKLGIEPQLEKHLKGHKNSVTALCFNANGQQIASSSLDGSVMLWDVHSSIRSYRFLGHTDAVTDVTFSPSGKYMASASRDKSVRLWIPTITGSTGMFKAHTQSVSIHDDAVTQLAFHPSGNYILTSSKDGKMKSRRGRGGSDLSLAERNGTRAHRKAAALGAQRCYMRARRNKSVCLQPLTRKHALYSARSSETKFWSALRPPPSHFTVLSDLCAFSSLIPSLP</sequence>
<protein>
    <submittedName>
        <fullName evidence="5">POC1 centriolar protein homolog A</fullName>
    </submittedName>
</protein>